<dbReference type="EMBL" id="QWIP01001515">
    <property type="protein sequence ID" value="RMY45502.1"/>
    <property type="molecule type" value="Genomic_DNA"/>
</dbReference>
<evidence type="ECO:0000313" key="3">
    <source>
        <dbReference type="Proteomes" id="UP000269276"/>
    </source>
</evidence>
<evidence type="ECO:0000313" key="2">
    <source>
        <dbReference type="EMBL" id="RMY45502.1"/>
    </source>
</evidence>
<feature type="compositionally biased region" description="Pro residues" evidence="1">
    <location>
        <begin position="227"/>
        <end position="237"/>
    </location>
</feature>
<dbReference type="PANTHER" id="PTHR43712">
    <property type="entry name" value="PUTATIVE (AFU_ORTHOLOGUE AFUA_4G14580)-RELATED"/>
    <property type="match status" value="1"/>
</dbReference>
<dbReference type="Gene3D" id="3.40.50.150">
    <property type="entry name" value="Vaccinia Virus protein VP39"/>
    <property type="match status" value="1"/>
</dbReference>
<feature type="compositionally biased region" description="Basic and acidic residues" evidence="1">
    <location>
        <begin position="178"/>
        <end position="189"/>
    </location>
</feature>
<reference evidence="2 3" key="1">
    <citation type="journal article" date="2018" name="BMC Genomics">
        <title>Genomic evidence for intraspecific hybridization in a clonal and extremely halotolerant yeast.</title>
        <authorList>
            <person name="Gostincar C."/>
            <person name="Stajich J.E."/>
            <person name="Zupancic J."/>
            <person name="Zalar P."/>
            <person name="Gunde-Cimerman N."/>
        </authorList>
    </citation>
    <scope>NUCLEOTIDE SEQUENCE [LARGE SCALE GENOMIC DNA]</scope>
    <source>
        <strain evidence="2 3">EXF-2682</strain>
    </source>
</reference>
<dbReference type="Proteomes" id="UP000269276">
    <property type="component" value="Unassembled WGS sequence"/>
</dbReference>
<sequence length="460" mass="51305">MGTADVSSDPIQNDSQRNYHTKHLDPENLSRRPDPNPPPRFPPTVPIQTAILPCDDAAVPDLLHNIQVTGQDYTTNHLRHDSTDRNQKNSTRLTLLSHARALVRALETPRETMIKHCWAEPSAAMCLAVGVDTGLFHYLSCNDAGCPYMEGRGEGGKQGRGEGQEEETHSPPSISHPSHPDDKTPDPNHPHLQTRRNGHRQRNPSNPPRQPQIPHHPLQPYRHRPHPPLPPPAPPNLHAPHPSTKPRKTFLPTTIFSSSLTHPVISDGFYPVIHASPLPALSQFPIYAKRTAYREPSDPDNGPHQFGGGFLRTRRFRSRCWSCFGDHMGGYRRGRRIWWEERFFNPVRERVLVDGAGLDGGEVVADGEEGKVLLVDVGGSFGHDIREFAAAFGDVVGMGRGKGRLVLEDLPEVVGQIREEALVVGNRDGDEVRIEKVGYDFFKENPVQDELLCFQCGHFG</sequence>
<evidence type="ECO:0000256" key="1">
    <source>
        <dbReference type="SAM" id="MobiDB-lite"/>
    </source>
</evidence>
<gene>
    <name evidence="2" type="ORF">D0863_16031</name>
</gene>
<feature type="region of interest" description="Disordered" evidence="1">
    <location>
        <begin position="1"/>
        <end position="44"/>
    </location>
</feature>
<protein>
    <recommendedName>
        <fullName evidence="4">O-methyltransferase domain-containing protein</fullName>
    </recommendedName>
</protein>
<comment type="caution">
    <text evidence="2">The sequence shown here is derived from an EMBL/GenBank/DDBJ whole genome shotgun (WGS) entry which is preliminary data.</text>
</comment>
<dbReference type="InterPro" id="IPR029063">
    <property type="entry name" value="SAM-dependent_MTases_sf"/>
</dbReference>
<dbReference type="AlphaFoldDB" id="A0A3M7C075"/>
<organism evidence="2 3">
    <name type="scientific">Hortaea werneckii</name>
    <name type="common">Black yeast</name>
    <name type="synonym">Cladosporium werneckii</name>
    <dbReference type="NCBI Taxonomy" id="91943"/>
    <lineage>
        <taxon>Eukaryota</taxon>
        <taxon>Fungi</taxon>
        <taxon>Dikarya</taxon>
        <taxon>Ascomycota</taxon>
        <taxon>Pezizomycotina</taxon>
        <taxon>Dothideomycetes</taxon>
        <taxon>Dothideomycetidae</taxon>
        <taxon>Mycosphaerellales</taxon>
        <taxon>Teratosphaeriaceae</taxon>
        <taxon>Hortaea</taxon>
    </lineage>
</organism>
<feature type="compositionally biased region" description="Basic and acidic residues" evidence="1">
    <location>
        <begin position="22"/>
        <end position="34"/>
    </location>
</feature>
<dbReference type="PANTHER" id="PTHR43712:SF17">
    <property type="entry name" value="O-METHYLTRANSFERASE"/>
    <property type="match status" value="1"/>
</dbReference>
<accession>A0A3M7C075</accession>
<feature type="compositionally biased region" description="Polar residues" evidence="1">
    <location>
        <begin position="1"/>
        <end position="18"/>
    </location>
</feature>
<feature type="non-terminal residue" evidence="2">
    <location>
        <position position="460"/>
    </location>
</feature>
<proteinExistence type="predicted"/>
<feature type="compositionally biased region" description="Basic residues" evidence="1">
    <location>
        <begin position="192"/>
        <end position="202"/>
    </location>
</feature>
<name>A0A3M7C075_HORWE</name>
<feature type="region of interest" description="Disordered" evidence="1">
    <location>
        <begin position="152"/>
        <end position="250"/>
    </location>
</feature>
<feature type="compositionally biased region" description="Basic and acidic residues" evidence="1">
    <location>
        <begin position="152"/>
        <end position="169"/>
    </location>
</feature>
<feature type="compositionally biased region" description="Pro residues" evidence="1">
    <location>
        <begin position="35"/>
        <end position="44"/>
    </location>
</feature>
<dbReference type="VEuPathDB" id="FungiDB:BTJ68_12750"/>
<dbReference type="OrthoDB" id="3340390at2759"/>
<evidence type="ECO:0008006" key="4">
    <source>
        <dbReference type="Google" id="ProtNLM"/>
    </source>
</evidence>